<evidence type="ECO:0000313" key="3">
    <source>
        <dbReference type="Proteomes" id="UP000221653"/>
    </source>
</evidence>
<keyword evidence="3" id="KW-1185">Reference proteome</keyword>
<evidence type="ECO:0000313" key="2">
    <source>
        <dbReference type="EMBL" id="PFG29088.1"/>
    </source>
</evidence>
<dbReference type="NCBIfam" id="TIGR01653">
    <property type="entry name" value="lactococcin_972"/>
    <property type="match status" value="1"/>
</dbReference>
<feature type="signal peptide" evidence="1">
    <location>
        <begin position="1"/>
        <end position="28"/>
    </location>
</feature>
<dbReference type="Pfam" id="PF09683">
    <property type="entry name" value="Lactococcin_972"/>
    <property type="match status" value="1"/>
</dbReference>
<comment type="caution">
    <text evidence="2">The sequence shown here is derived from an EMBL/GenBank/DDBJ whole genome shotgun (WGS) entry which is preliminary data.</text>
</comment>
<gene>
    <name evidence="2" type="ORF">ATK06_2222</name>
</gene>
<dbReference type="STRING" id="1724.GCA_001044175_01901"/>
<evidence type="ECO:0000256" key="1">
    <source>
        <dbReference type="SAM" id="SignalP"/>
    </source>
</evidence>
<dbReference type="Gene3D" id="2.60.40.2850">
    <property type="match status" value="1"/>
</dbReference>
<dbReference type="AlphaFoldDB" id="A0A2A9DQX2"/>
<dbReference type="EMBL" id="PDJF01000001">
    <property type="protein sequence ID" value="PFG29088.1"/>
    <property type="molecule type" value="Genomic_DNA"/>
</dbReference>
<sequence>MKHSLRRRIAGAAAASILAFSGAGVAGATIVSIDGGIWDYGSDFSTVWSHYFHNGVSHGSTADGKFRSDSGCVNKNVWSRATAPRKTWGNESYYRHC</sequence>
<proteinExistence type="predicted"/>
<reference evidence="2 3" key="1">
    <citation type="submission" date="2017-10" db="EMBL/GenBank/DDBJ databases">
        <title>Sequencing the genomes of 1000 actinobacteria strains.</title>
        <authorList>
            <person name="Klenk H.-P."/>
        </authorList>
    </citation>
    <scope>NUCLEOTIDE SEQUENCE [LARGE SCALE GENOMIC DNA]</scope>
    <source>
        <strain evidence="2 3">DSM 20688</strain>
    </source>
</reference>
<organism evidence="2 3">
    <name type="scientific">Corynebacterium renale</name>
    <dbReference type="NCBI Taxonomy" id="1724"/>
    <lineage>
        <taxon>Bacteria</taxon>
        <taxon>Bacillati</taxon>
        <taxon>Actinomycetota</taxon>
        <taxon>Actinomycetes</taxon>
        <taxon>Mycobacteriales</taxon>
        <taxon>Corynebacteriaceae</taxon>
        <taxon>Corynebacterium</taxon>
    </lineage>
</organism>
<protein>
    <submittedName>
        <fullName evidence="2">Lactococcin 972 family bacteriocin</fullName>
    </submittedName>
</protein>
<keyword evidence="1" id="KW-0732">Signal</keyword>
<dbReference type="OrthoDB" id="3432275at2"/>
<name>A0A2A9DQX2_9CORY</name>
<dbReference type="RefSeq" id="WP_083986021.1">
    <property type="nucleotide sequence ID" value="NZ_LDYE01000007.1"/>
</dbReference>
<accession>A0A2A9DQX2</accession>
<dbReference type="Proteomes" id="UP000221653">
    <property type="component" value="Unassembled WGS sequence"/>
</dbReference>
<dbReference type="InterPro" id="IPR006540">
    <property type="entry name" value="Lactococcin_972"/>
</dbReference>
<feature type="chain" id="PRO_5012473495" evidence="1">
    <location>
        <begin position="29"/>
        <end position="97"/>
    </location>
</feature>